<dbReference type="GO" id="GO:0000398">
    <property type="term" value="P:mRNA splicing, via spliceosome"/>
    <property type="evidence" value="ECO:0007669"/>
    <property type="project" value="InterPro"/>
</dbReference>
<dbReference type="AlphaFoldDB" id="A0A7S2WK01"/>
<evidence type="ECO:0000256" key="3">
    <source>
        <dbReference type="ARBA" id="ARBA00022664"/>
    </source>
</evidence>
<dbReference type="CDD" id="cd00200">
    <property type="entry name" value="WD40"/>
    <property type="match status" value="1"/>
</dbReference>
<dbReference type="GO" id="GO:0003729">
    <property type="term" value="F:mRNA binding"/>
    <property type="evidence" value="ECO:0007669"/>
    <property type="project" value="TreeGrafter"/>
</dbReference>
<keyword evidence="3" id="KW-0507">mRNA processing</keyword>
<proteinExistence type="predicted"/>
<evidence type="ECO:0000256" key="4">
    <source>
        <dbReference type="ARBA" id="ARBA00022728"/>
    </source>
</evidence>
<evidence type="ECO:0000256" key="2">
    <source>
        <dbReference type="ARBA" id="ARBA00022574"/>
    </source>
</evidence>
<feature type="repeat" description="WD" evidence="9">
    <location>
        <begin position="245"/>
        <end position="277"/>
    </location>
</feature>
<dbReference type="FunFam" id="2.130.10.10:FF:000034">
    <property type="entry name" value="Pre-mRNA-processing factor 17, putative"/>
    <property type="match status" value="1"/>
</dbReference>
<dbReference type="InterPro" id="IPR032847">
    <property type="entry name" value="PRPF17"/>
</dbReference>
<dbReference type="Pfam" id="PF00400">
    <property type="entry name" value="WD40"/>
    <property type="match status" value="5"/>
</dbReference>
<evidence type="ECO:0000256" key="10">
    <source>
        <dbReference type="SAM" id="MobiDB-lite"/>
    </source>
</evidence>
<dbReference type="PRINTS" id="PR00320">
    <property type="entry name" value="GPROTEINBRPT"/>
</dbReference>
<feature type="repeat" description="WD" evidence="9">
    <location>
        <begin position="379"/>
        <end position="411"/>
    </location>
</feature>
<dbReference type="EMBL" id="HBHK01017911">
    <property type="protein sequence ID" value="CAD9692523.1"/>
    <property type="molecule type" value="Transcribed_RNA"/>
</dbReference>
<evidence type="ECO:0000256" key="1">
    <source>
        <dbReference type="ARBA" id="ARBA00004123"/>
    </source>
</evidence>
<keyword evidence="5" id="KW-0677">Repeat</keyword>
<evidence type="ECO:0000256" key="6">
    <source>
        <dbReference type="ARBA" id="ARBA00023187"/>
    </source>
</evidence>
<reference evidence="11" key="1">
    <citation type="submission" date="2021-01" db="EMBL/GenBank/DDBJ databases">
        <authorList>
            <person name="Corre E."/>
            <person name="Pelletier E."/>
            <person name="Niang G."/>
            <person name="Scheremetjew M."/>
            <person name="Finn R."/>
            <person name="Kale V."/>
            <person name="Holt S."/>
            <person name="Cochrane G."/>
            <person name="Meng A."/>
            <person name="Brown T."/>
            <person name="Cohen L."/>
        </authorList>
    </citation>
    <scope>NUCLEOTIDE SEQUENCE</scope>
    <source>
        <strain evidence="11">NY070348D</strain>
    </source>
</reference>
<keyword evidence="7" id="KW-0539">Nucleus</keyword>
<dbReference type="InterPro" id="IPR015943">
    <property type="entry name" value="WD40/YVTN_repeat-like_dom_sf"/>
</dbReference>
<feature type="region of interest" description="Disordered" evidence="10">
    <location>
        <begin position="110"/>
        <end position="158"/>
    </location>
</feature>
<evidence type="ECO:0000313" key="11">
    <source>
        <dbReference type="EMBL" id="CAD9692523.1"/>
    </source>
</evidence>
<keyword evidence="2 9" id="KW-0853">WD repeat</keyword>
<evidence type="ECO:0000256" key="5">
    <source>
        <dbReference type="ARBA" id="ARBA00022737"/>
    </source>
</evidence>
<evidence type="ECO:0000256" key="7">
    <source>
        <dbReference type="ARBA" id="ARBA00023242"/>
    </source>
</evidence>
<organism evidence="11">
    <name type="scientific">Mucochytrium quahogii</name>
    <dbReference type="NCBI Taxonomy" id="96639"/>
    <lineage>
        <taxon>Eukaryota</taxon>
        <taxon>Sar</taxon>
        <taxon>Stramenopiles</taxon>
        <taxon>Bigyra</taxon>
        <taxon>Labyrinthulomycetes</taxon>
        <taxon>Thraustochytrida</taxon>
        <taxon>Thraustochytriidae</taxon>
        <taxon>Mucochytrium</taxon>
    </lineage>
</organism>
<evidence type="ECO:0000256" key="8">
    <source>
        <dbReference type="ARBA" id="ARBA00068146"/>
    </source>
</evidence>
<keyword evidence="4" id="KW-0747">Spliceosome</keyword>
<evidence type="ECO:0000256" key="9">
    <source>
        <dbReference type="PROSITE-ProRule" id="PRU00221"/>
    </source>
</evidence>
<feature type="compositionally biased region" description="Basic residues" evidence="10">
    <location>
        <begin position="115"/>
        <end position="127"/>
    </location>
</feature>
<feature type="repeat" description="WD" evidence="9">
    <location>
        <begin position="295"/>
        <end position="336"/>
    </location>
</feature>
<dbReference type="GO" id="GO:0071013">
    <property type="term" value="C:catalytic step 2 spliceosome"/>
    <property type="evidence" value="ECO:0007669"/>
    <property type="project" value="InterPro"/>
</dbReference>
<dbReference type="Gene3D" id="2.130.10.10">
    <property type="entry name" value="YVTN repeat-like/Quinoprotein amine dehydrogenase"/>
    <property type="match status" value="1"/>
</dbReference>
<dbReference type="SMART" id="SM00320">
    <property type="entry name" value="WD40"/>
    <property type="match status" value="6"/>
</dbReference>
<dbReference type="InterPro" id="IPR001680">
    <property type="entry name" value="WD40_rpt"/>
</dbReference>
<accession>A0A7S2WK01</accession>
<comment type="subcellular location">
    <subcellularLocation>
        <location evidence="1">Nucleus</location>
    </subcellularLocation>
</comment>
<gene>
    <name evidence="11" type="ORF">QSP1433_LOCUS11380</name>
</gene>
<dbReference type="PROSITE" id="PS50294">
    <property type="entry name" value="WD_REPEATS_REGION"/>
    <property type="match status" value="2"/>
</dbReference>
<sequence>MSALVDYLSESSSDQGDEGMRSIVKKKGLELAPHVDIDDRHTLSDASYSLSRPVDVGRMTVAKSNLTAQAMWGASQGPENPYTHKRAQVKEMAVDEATFDEAMYKEYAKNEPGAKKRKVSSKGKKPVKLGSTSAGPWAEESYDSDESVEGQAAEISQDQKDYLKELDKRREAAIKRQAEAQEQEGTSAATFSISGKDLEGKVSSKFEGSEEVDYQGRGWTQPPASLRADGGDHECFIPKKVLHEYRGHSKGVQVIEFSPKYGHLLLSGSMDTTCKIWGVYESTGGGNGRGAKRTYSGHAEAVRSVCFNADGSQFASASYDKTILLWDVESGKPSESLFAGAVPQCVSYVPNDSNIILAGCSNSKIIQWDRREGKVVQEYSHHLGGVNTITFFDNSTRFLSTSDDKKMLVWEYNIPVPSKYIADPSMQSMPVVRVHPSGEYVACQSMDNQILTFEIKERVRGYKKRFKGHNSAGFACDIDFSPNGKYIISGESSGKVFFWNWKTGKKFRELKAHKKHPCIGARWHPIEPSWVATSAWDGIIKLWG</sequence>
<dbReference type="InterPro" id="IPR036322">
    <property type="entry name" value="WD40_repeat_dom_sf"/>
</dbReference>
<dbReference type="PANTHER" id="PTHR43979:SF1">
    <property type="entry name" value="PRE-MRNA-PROCESSING FACTOR 17"/>
    <property type="match status" value="1"/>
</dbReference>
<dbReference type="PROSITE" id="PS50082">
    <property type="entry name" value="WD_REPEATS_2"/>
    <property type="match status" value="4"/>
</dbReference>
<feature type="region of interest" description="Disordered" evidence="10">
    <location>
        <begin position="202"/>
        <end position="227"/>
    </location>
</feature>
<feature type="repeat" description="WD" evidence="9">
    <location>
        <begin position="478"/>
        <end position="509"/>
    </location>
</feature>
<protein>
    <recommendedName>
        <fullName evidence="8">Pre-mRNA-processing factor 17</fullName>
    </recommendedName>
</protein>
<dbReference type="PANTHER" id="PTHR43979">
    <property type="entry name" value="PRE-MRNA-PROCESSING FACTOR 17"/>
    <property type="match status" value="1"/>
</dbReference>
<dbReference type="SUPFAM" id="SSF50978">
    <property type="entry name" value="WD40 repeat-like"/>
    <property type="match status" value="1"/>
</dbReference>
<dbReference type="InterPro" id="IPR020472">
    <property type="entry name" value="WD40_PAC1"/>
</dbReference>
<name>A0A7S2WK01_9STRA</name>
<keyword evidence="6" id="KW-0508">mRNA splicing</keyword>